<dbReference type="Pfam" id="PF05044">
    <property type="entry name" value="HPD"/>
    <property type="match status" value="1"/>
</dbReference>
<accession>A0A7I8WG59</accession>
<keyword evidence="11" id="KW-1185">Reference proteome</keyword>
<name>A0A7I8WG59_BURXY</name>
<dbReference type="GO" id="GO:0005634">
    <property type="term" value="C:nucleus"/>
    <property type="evidence" value="ECO:0007669"/>
    <property type="project" value="UniProtKB-SubCell"/>
</dbReference>
<feature type="compositionally biased region" description="Polar residues" evidence="8">
    <location>
        <begin position="25"/>
        <end position="47"/>
    </location>
</feature>
<feature type="compositionally biased region" description="Polar residues" evidence="8">
    <location>
        <begin position="187"/>
        <end position="202"/>
    </location>
</feature>
<feature type="compositionally biased region" description="Basic and acidic residues" evidence="8">
    <location>
        <begin position="64"/>
        <end position="82"/>
    </location>
</feature>
<keyword evidence="2" id="KW-0805">Transcription regulation</keyword>
<dbReference type="GO" id="GO:0000981">
    <property type="term" value="F:DNA-binding transcription factor activity, RNA polymerase II-specific"/>
    <property type="evidence" value="ECO:0007669"/>
    <property type="project" value="TreeGrafter"/>
</dbReference>
<evidence type="ECO:0000256" key="1">
    <source>
        <dbReference type="ARBA" id="ARBA00004123"/>
    </source>
</evidence>
<evidence type="ECO:0000256" key="2">
    <source>
        <dbReference type="ARBA" id="ARBA00023015"/>
    </source>
</evidence>
<sequence length="646" mass="72499">MNNEAMSGFGDPMSSGGPIPPSPVMQFSQANNFPANGLSSLFSSPTQGQNENIFAALMARNELMQKSKKDGSPDFSEGFKNEPDDDGGNNEEQNDLESLEDYEISEKNNDSVESQDVPTKAETNNGERHSAMSSSSSKRKRFHPQRNMAVEEHDVDDFDEGPPVIDEEEPQDNQDSDDDIKEEKRCSSNQSAQNSTNGNPSEFNFGMAAAHLAAQANNMNMNKFREFVEAQKRIYTALGNQQDSELQKELCVRMLGKFTQALKDELLNSVQNSFEKVIASFNANEMEKILQQARQIQQIRQQQLEKQKQESMQQNRLPFNLNPMFNPMGMPYNAANPLMALANPLNSLSQATSSAANGMSFPNPAMAMAKMQNGGIFPNQPAFANLNGFLNHQMNRVKNEDGSPRKKRSKVTDSVRGPRSMAVRDNGQSLPASARSSPSANSYFPPTMVPHPLYNGRFDGNSGGAASPFSNDDSEYFDGMGQSTTLTHIHLRKAKLMFFYTRYPPSSVLKNYFPDIQFHKNNTAQLVKWFSNFREFYYMNMEKFAKQYLAEGITEPEQIKVTTESELFKILNVHYNKNNFIPPPEGLAHVVEVTLREFFKALRDGRDAEPSWKKAIYKVIAQYDEHIPDFFKAPAFMTQLEGSGSS</sequence>
<dbReference type="PANTHER" id="PTHR12198">
    <property type="entry name" value="HOMEOBOX PROTEIN PROSPERO/PROX-1/CEH-26"/>
    <property type="match status" value="1"/>
</dbReference>
<keyword evidence="6" id="KW-0539">Nucleus</keyword>
<dbReference type="InterPro" id="IPR009057">
    <property type="entry name" value="Homeodomain-like_sf"/>
</dbReference>
<dbReference type="AlphaFoldDB" id="A0A7I8WG59"/>
<feature type="compositionally biased region" description="Polar residues" evidence="8">
    <location>
        <begin position="111"/>
        <end position="124"/>
    </location>
</feature>
<dbReference type="InterPro" id="IPR039350">
    <property type="entry name" value="Prospero_homeodomain"/>
</dbReference>
<dbReference type="PROSITE" id="PS51818">
    <property type="entry name" value="HOMEO_PROSPERO"/>
    <property type="match status" value="1"/>
</dbReference>
<evidence type="ECO:0000256" key="7">
    <source>
        <dbReference type="SAM" id="Coils"/>
    </source>
</evidence>
<dbReference type="Proteomes" id="UP000582659">
    <property type="component" value="Unassembled WGS sequence"/>
</dbReference>
<evidence type="ECO:0000313" key="10">
    <source>
        <dbReference type="EMBL" id="CAD5222928.1"/>
    </source>
</evidence>
<dbReference type="InterPro" id="IPR037131">
    <property type="entry name" value="Homeo_prospero_dom_sf"/>
</dbReference>
<evidence type="ECO:0000256" key="5">
    <source>
        <dbReference type="ARBA" id="ARBA00023163"/>
    </source>
</evidence>
<feature type="region of interest" description="Disordered" evidence="8">
    <location>
        <begin position="396"/>
        <end position="442"/>
    </location>
</feature>
<dbReference type="SMR" id="A0A7I8WG59"/>
<evidence type="ECO:0000256" key="4">
    <source>
        <dbReference type="ARBA" id="ARBA00023155"/>
    </source>
</evidence>
<dbReference type="GO" id="GO:0007399">
    <property type="term" value="P:nervous system development"/>
    <property type="evidence" value="ECO:0007669"/>
    <property type="project" value="UniProtKB-ARBA"/>
</dbReference>
<dbReference type="GO" id="GO:0000978">
    <property type="term" value="F:RNA polymerase II cis-regulatory region sequence-specific DNA binding"/>
    <property type="evidence" value="ECO:0007669"/>
    <property type="project" value="TreeGrafter"/>
</dbReference>
<evidence type="ECO:0000259" key="9">
    <source>
        <dbReference type="PROSITE" id="PS51818"/>
    </source>
</evidence>
<dbReference type="EMBL" id="CAJFCV020000003">
    <property type="protein sequence ID" value="CAG9111368.1"/>
    <property type="molecule type" value="Genomic_DNA"/>
</dbReference>
<keyword evidence="3" id="KW-0238">DNA-binding</keyword>
<dbReference type="Proteomes" id="UP000659654">
    <property type="component" value="Unassembled WGS sequence"/>
</dbReference>
<keyword evidence="4" id="KW-0371">Homeobox</keyword>
<comment type="subcellular location">
    <subcellularLocation>
        <location evidence="1">Nucleus</location>
    </subcellularLocation>
</comment>
<keyword evidence="5" id="KW-0804">Transcription</keyword>
<evidence type="ECO:0000256" key="6">
    <source>
        <dbReference type="ARBA" id="ARBA00023242"/>
    </source>
</evidence>
<dbReference type="SUPFAM" id="SSF46689">
    <property type="entry name" value="Homeodomain-like"/>
    <property type="match status" value="1"/>
</dbReference>
<dbReference type="EMBL" id="CAJFDI010000003">
    <property type="protein sequence ID" value="CAD5222928.1"/>
    <property type="molecule type" value="Genomic_DNA"/>
</dbReference>
<feature type="region of interest" description="Disordered" evidence="8">
    <location>
        <begin position="1"/>
        <end position="47"/>
    </location>
</feature>
<feature type="coiled-coil region" evidence="7">
    <location>
        <begin position="282"/>
        <end position="310"/>
    </location>
</feature>
<evidence type="ECO:0000256" key="3">
    <source>
        <dbReference type="ARBA" id="ARBA00023125"/>
    </source>
</evidence>
<comment type="caution">
    <text evidence="10">The sequence shown here is derived from an EMBL/GenBank/DDBJ whole genome shotgun (WGS) entry which is preliminary data.</text>
</comment>
<dbReference type="OrthoDB" id="10038576at2759"/>
<evidence type="ECO:0000313" key="11">
    <source>
        <dbReference type="Proteomes" id="UP000659654"/>
    </source>
</evidence>
<protein>
    <submittedName>
        <fullName evidence="10">(pine wood nematode) hypothetical protein</fullName>
    </submittedName>
</protein>
<feature type="compositionally biased region" description="Low complexity" evidence="8">
    <location>
        <begin position="429"/>
        <end position="442"/>
    </location>
</feature>
<dbReference type="InterPro" id="IPR023082">
    <property type="entry name" value="Homeo_prospero_dom"/>
</dbReference>
<dbReference type="Gene3D" id="1.10.10.500">
    <property type="entry name" value="Homeo-prospero domain"/>
    <property type="match status" value="1"/>
</dbReference>
<dbReference type="GO" id="GO:0048468">
    <property type="term" value="P:cell development"/>
    <property type="evidence" value="ECO:0007669"/>
    <property type="project" value="UniProtKB-ARBA"/>
</dbReference>
<gene>
    <name evidence="10" type="ORF">BXYJ_LOCUS7724</name>
</gene>
<feature type="domain" description="Prospero" evidence="9">
    <location>
        <begin position="483"/>
        <end position="641"/>
    </location>
</feature>
<proteinExistence type="predicted"/>
<keyword evidence="7" id="KW-0175">Coiled coil</keyword>
<evidence type="ECO:0000256" key="8">
    <source>
        <dbReference type="SAM" id="MobiDB-lite"/>
    </source>
</evidence>
<feature type="region of interest" description="Disordered" evidence="8">
    <location>
        <begin position="64"/>
        <end position="203"/>
    </location>
</feature>
<dbReference type="PANTHER" id="PTHR12198:SF0">
    <property type="entry name" value="HOMEOBOX PROTEIN PROSPERO"/>
    <property type="match status" value="1"/>
</dbReference>
<feature type="compositionally biased region" description="Acidic residues" evidence="8">
    <location>
        <begin position="83"/>
        <end position="103"/>
    </location>
</feature>
<feature type="compositionally biased region" description="Acidic residues" evidence="8">
    <location>
        <begin position="153"/>
        <end position="180"/>
    </location>
</feature>
<organism evidence="10 11">
    <name type="scientific">Bursaphelenchus xylophilus</name>
    <name type="common">Pinewood nematode worm</name>
    <name type="synonym">Aphelenchoides xylophilus</name>
    <dbReference type="NCBI Taxonomy" id="6326"/>
    <lineage>
        <taxon>Eukaryota</taxon>
        <taxon>Metazoa</taxon>
        <taxon>Ecdysozoa</taxon>
        <taxon>Nematoda</taxon>
        <taxon>Chromadorea</taxon>
        <taxon>Rhabditida</taxon>
        <taxon>Tylenchina</taxon>
        <taxon>Tylenchomorpha</taxon>
        <taxon>Aphelenchoidea</taxon>
        <taxon>Aphelenchoididae</taxon>
        <taxon>Bursaphelenchus</taxon>
    </lineage>
</organism>
<reference evidence="10" key="1">
    <citation type="submission" date="2020-09" db="EMBL/GenBank/DDBJ databases">
        <authorList>
            <person name="Kikuchi T."/>
        </authorList>
    </citation>
    <scope>NUCLEOTIDE SEQUENCE</scope>
    <source>
        <strain evidence="10">Ka4C1</strain>
    </source>
</reference>